<dbReference type="InterPro" id="IPR013424">
    <property type="entry name" value="Ice-binding_C"/>
</dbReference>
<evidence type="ECO:0000313" key="4">
    <source>
        <dbReference type="EMBL" id="SFK68198.1"/>
    </source>
</evidence>
<keyword evidence="5" id="KW-1185">Reference proteome</keyword>
<dbReference type="RefSeq" id="WP_090699348.1">
    <property type="nucleotide sequence ID" value="NZ_FOSP01000012.1"/>
</dbReference>
<dbReference type="EMBL" id="FOSP01000012">
    <property type="protein sequence ID" value="SFK68198.1"/>
    <property type="molecule type" value="Genomic_DNA"/>
</dbReference>
<accession>A0A1I4BHF2</accession>
<feature type="chain" id="PRO_5011641659" evidence="2">
    <location>
        <begin position="23"/>
        <end position="282"/>
    </location>
</feature>
<dbReference type="AlphaFoldDB" id="A0A1I4BHF2"/>
<evidence type="ECO:0000259" key="3">
    <source>
        <dbReference type="Pfam" id="PF07589"/>
    </source>
</evidence>
<evidence type="ECO:0000256" key="1">
    <source>
        <dbReference type="SAM" id="Phobius"/>
    </source>
</evidence>
<feature type="signal peptide" evidence="2">
    <location>
        <begin position="1"/>
        <end position="22"/>
    </location>
</feature>
<organism evidence="4 5">
    <name type="scientific">Nitrosomonas aestuarii</name>
    <dbReference type="NCBI Taxonomy" id="52441"/>
    <lineage>
        <taxon>Bacteria</taxon>
        <taxon>Pseudomonadati</taxon>
        <taxon>Pseudomonadota</taxon>
        <taxon>Betaproteobacteria</taxon>
        <taxon>Nitrosomonadales</taxon>
        <taxon>Nitrosomonadaceae</taxon>
        <taxon>Nitrosomonas</taxon>
    </lineage>
</organism>
<keyword evidence="2" id="KW-0732">Signal</keyword>
<sequence length="282" mass="28308">MFKKKIIGIVLASSFLISSVHAGPFILAGTDADDHGSTSGGANIDGWFFMQRALENLSTSSSLSNGFKTVANLGSSGKASNAASSAFNSSSLPGSGWNFANIDGDAAITDFFNGSGAININNTGIIMMDSGSNVTGGSSTSERGIFTTNAVKIDNFLGAGGGLFSQSNGYDWVTSLLPTLNIISGGGSGISLTAAGNAAFPGLVDSDLSAGPRHNRFGNTGSIPVLAVDNNGTAVIIGSAGGSVTNPDPDPIPVPAPATLALLGIGLIGIASTLRRKNFNMQ</sequence>
<name>A0A1I4BHF2_9PROT</name>
<keyword evidence="1" id="KW-1133">Transmembrane helix</keyword>
<evidence type="ECO:0000256" key="2">
    <source>
        <dbReference type="SAM" id="SignalP"/>
    </source>
</evidence>
<protein>
    <submittedName>
        <fullName evidence="4">PEP-CTERM protein-sorting domain-containing protein</fullName>
    </submittedName>
</protein>
<dbReference type="Pfam" id="PF07589">
    <property type="entry name" value="PEP-CTERM"/>
    <property type="match status" value="1"/>
</dbReference>
<feature type="transmembrane region" description="Helical" evidence="1">
    <location>
        <begin position="254"/>
        <end position="274"/>
    </location>
</feature>
<gene>
    <name evidence="4" type="ORF">SAMN05216302_101236</name>
</gene>
<reference evidence="5" key="1">
    <citation type="submission" date="2016-10" db="EMBL/GenBank/DDBJ databases">
        <authorList>
            <person name="Varghese N."/>
            <person name="Submissions S."/>
        </authorList>
    </citation>
    <scope>NUCLEOTIDE SEQUENCE [LARGE SCALE GENOMIC DNA]</scope>
    <source>
        <strain evidence="5">Nm69</strain>
    </source>
</reference>
<dbReference type="OrthoDB" id="8566609at2"/>
<proteinExistence type="predicted"/>
<evidence type="ECO:0000313" key="5">
    <source>
        <dbReference type="Proteomes" id="UP000199533"/>
    </source>
</evidence>
<dbReference type="NCBIfam" id="TIGR02595">
    <property type="entry name" value="PEP_CTERM"/>
    <property type="match status" value="1"/>
</dbReference>
<feature type="domain" description="Ice-binding protein C-terminal" evidence="3">
    <location>
        <begin position="253"/>
        <end position="276"/>
    </location>
</feature>
<keyword evidence="1" id="KW-0812">Transmembrane</keyword>
<dbReference type="Proteomes" id="UP000199533">
    <property type="component" value="Unassembled WGS sequence"/>
</dbReference>
<keyword evidence="1" id="KW-0472">Membrane</keyword>